<accession>A0A4P8XUU0</accession>
<dbReference type="AlphaFoldDB" id="A0A4P8XUU0"/>
<dbReference type="SUPFAM" id="SSF52058">
    <property type="entry name" value="L domain-like"/>
    <property type="match status" value="1"/>
</dbReference>
<dbReference type="PANTHER" id="PTHR45661:SF3">
    <property type="entry name" value="IG-LIKE DOMAIN-CONTAINING PROTEIN"/>
    <property type="match status" value="1"/>
</dbReference>
<protein>
    <submittedName>
        <fullName evidence="2">Leucine-rich repeat domain-containing protein</fullName>
    </submittedName>
</protein>
<keyword evidence="1" id="KW-0472">Membrane</keyword>
<reference evidence="2 3" key="1">
    <citation type="submission" date="2019-04" db="EMBL/GenBank/DDBJ databases">
        <authorList>
            <person name="Embree M."/>
            <person name="Gaffney J.R."/>
        </authorList>
    </citation>
    <scope>NUCLEOTIDE SEQUENCE [LARGE SCALE GENOMIC DNA]</scope>
    <source>
        <strain evidence="2 3">JE7A12</strain>
    </source>
</reference>
<keyword evidence="1" id="KW-1133">Transmembrane helix</keyword>
<dbReference type="InterPro" id="IPR032675">
    <property type="entry name" value="LRR_dom_sf"/>
</dbReference>
<evidence type="ECO:0000256" key="1">
    <source>
        <dbReference type="SAM" id="Phobius"/>
    </source>
</evidence>
<evidence type="ECO:0000313" key="2">
    <source>
        <dbReference type="EMBL" id="QCT06432.1"/>
    </source>
</evidence>
<proteinExistence type="predicted"/>
<dbReference type="KEGG" id="ruj:E5Z56_03270"/>
<keyword evidence="1" id="KW-0812">Transmembrane</keyword>
<dbReference type="OrthoDB" id="1816793at2"/>
<dbReference type="EMBL" id="CP039381">
    <property type="protein sequence ID" value="QCT06432.1"/>
    <property type="molecule type" value="Genomic_DNA"/>
</dbReference>
<dbReference type="Proteomes" id="UP000301475">
    <property type="component" value="Chromosome"/>
</dbReference>
<evidence type="ECO:0000313" key="3">
    <source>
        <dbReference type="Proteomes" id="UP000301475"/>
    </source>
</evidence>
<feature type="transmembrane region" description="Helical" evidence="1">
    <location>
        <begin position="21"/>
        <end position="46"/>
    </location>
</feature>
<dbReference type="InterPro" id="IPR026906">
    <property type="entry name" value="LRR_5"/>
</dbReference>
<dbReference type="Pfam" id="PF13306">
    <property type="entry name" value="LRR_5"/>
    <property type="match status" value="3"/>
</dbReference>
<dbReference type="Gene3D" id="3.80.10.10">
    <property type="entry name" value="Ribonuclease Inhibitor"/>
    <property type="match status" value="2"/>
</dbReference>
<dbReference type="InterPro" id="IPR053139">
    <property type="entry name" value="Surface_bspA-like"/>
</dbReference>
<dbReference type="RefSeq" id="WP_138156508.1">
    <property type="nucleotide sequence ID" value="NZ_CP039381.1"/>
</dbReference>
<sequence length="421" mass="46915">MSRKKLHKKGFDEMKIFRKGFAVAMAMIITCSAFTVMPLTTSAMAVNETSVSASSTKSGKCGKDVKWSYNNKVLTVYGKGKMTTEIPESVTNYAEEIIVRDGVTDIGKLETGERLKKVTLGKGITVIPGGLFAGCVKLKTVKLSNNLRTIENDAFRWCESLTSITIPEKVRKIQGNPFIECSKLTKINVNKNNKTYTSIDGILFTKSKKTLAIYPLGKKNSAYSVPKTVYKIAENAFSESSSIKTIKMTNSVKRIEDNAFAHCYRLKNVTLSQRLIYIGEQVFNDTEFNDTESNWKNGYLYCGNALISVKQNLKQVTVKKGTRILGTRAIDLCENLKKVTLPEGLLYINDYALHDDTKLSALTIPKSVKEIGKDAIGVYSDIDWNGNSITVKVNPFKAKVYKNSVGHKYAKKCKLNYQVIK</sequence>
<name>A0A4P8XUU0_9FIRM</name>
<organism evidence="2 3">
    <name type="scientific">Ruminococcus bovis</name>
    <dbReference type="NCBI Taxonomy" id="2564099"/>
    <lineage>
        <taxon>Bacteria</taxon>
        <taxon>Bacillati</taxon>
        <taxon>Bacillota</taxon>
        <taxon>Clostridia</taxon>
        <taxon>Eubacteriales</taxon>
        <taxon>Oscillospiraceae</taxon>
        <taxon>Ruminococcus</taxon>
    </lineage>
</organism>
<dbReference type="PANTHER" id="PTHR45661">
    <property type="entry name" value="SURFACE ANTIGEN"/>
    <property type="match status" value="1"/>
</dbReference>
<gene>
    <name evidence="2" type="ORF">E5Z56_03270</name>
</gene>
<keyword evidence="3" id="KW-1185">Reference proteome</keyword>